<protein>
    <submittedName>
        <fullName evidence="4">Acetylxylan esterase</fullName>
    </submittedName>
</protein>
<evidence type="ECO:0000313" key="5">
    <source>
        <dbReference type="Proteomes" id="UP000286288"/>
    </source>
</evidence>
<accession>A0A415ERY2</accession>
<dbReference type="PANTHER" id="PTHR40111:SF1">
    <property type="entry name" value="CEPHALOSPORIN-C DEACETYLASE"/>
    <property type="match status" value="1"/>
</dbReference>
<evidence type="ECO:0000313" key="4">
    <source>
        <dbReference type="EMBL" id="RHK06069.1"/>
    </source>
</evidence>
<gene>
    <name evidence="4" type="ORF">DW084_09940</name>
</gene>
<dbReference type="SUPFAM" id="SSF53474">
    <property type="entry name" value="alpha/beta-Hydrolases"/>
    <property type="match status" value="1"/>
</dbReference>
<dbReference type="InterPro" id="IPR039069">
    <property type="entry name" value="CE7"/>
</dbReference>
<feature type="active site" description="Charge relay system" evidence="1">
    <location>
        <position position="252"/>
    </location>
</feature>
<proteinExistence type="predicted"/>
<dbReference type="PANTHER" id="PTHR40111">
    <property type="entry name" value="CEPHALOSPORIN-C DEACETYLASE"/>
    <property type="match status" value="1"/>
</dbReference>
<dbReference type="InterPro" id="IPR008391">
    <property type="entry name" value="AXE1_dom"/>
</dbReference>
<sequence>MTESTVTDRSYFWASVQQELDALPLAFERTEQAPLLKGIDCFTISFQSLGNETIYGHLLLPEQAADCPIVIDFLGYMNHVQEPFQFAHWLLIGCGCLVIDNRGQGGRTQDQVPYETTQHEAPFGRGILKKEDFYMKRLVADSLRTLEVLQQIPEIDPQRIILRGGSQGGGIALLVNALTNVPIFATFADVPSHSNLVHRIEQKTGSYQVIQEYIEQFPETRETIYQVMSYFDLKYFAHQITGPVYTSVGSADPICPMEDFFVSYKKIPGPKELRIYLNKGHGGGEAKQIRREMQQITKLLKGNECR</sequence>
<dbReference type="GO" id="GO:0005976">
    <property type="term" value="P:polysaccharide metabolic process"/>
    <property type="evidence" value="ECO:0007669"/>
    <property type="project" value="TreeGrafter"/>
</dbReference>
<evidence type="ECO:0000256" key="1">
    <source>
        <dbReference type="PIRSR" id="PIRSR639069-1"/>
    </source>
</evidence>
<organism evidence="4 5">
    <name type="scientific">Enterococcus casseliflavus</name>
    <name type="common">Enterococcus flavescens</name>
    <dbReference type="NCBI Taxonomy" id="37734"/>
    <lineage>
        <taxon>Bacteria</taxon>
        <taxon>Bacillati</taxon>
        <taxon>Bacillota</taxon>
        <taxon>Bacilli</taxon>
        <taxon>Lactobacillales</taxon>
        <taxon>Enterococcaceae</taxon>
        <taxon>Enterococcus</taxon>
    </lineage>
</organism>
<feature type="domain" description="Acetyl xylan esterase" evidence="3">
    <location>
        <begin position="7"/>
        <end position="293"/>
    </location>
</feature>
<dbReference type="Proteomes" id="UP000286288">
    <property type="component" value="Unassembled WGS sequence"/>
</dbReference>
<evidence type="ECO:0000259" key="3">
    <source>
        <dbReference type="Pfam" id="PF05448"/>
    </source>
</evidence>
<dbReference type="Gene3D" id="3.40.50.1820">
    <property type="entry name" value="alpha/beta hydrolase"/>
    <property type="match status" value="1"/>
</dbReference>
<dbReference type="GO" id="GO:0052689">
    <property type="term" value="F:carboxylic ester hydrolase activity"/>
    <property type="evidence" value="ECO:0007669"/>
    <property type="project" value="TreeGrafter"/>
</dbReference>
<dbReference type="InterPro" id="IPR029058">
    <property type="entry name" value="AB_hydrolase_fold"/>
</dbReference>
<comment type="caution">
    <text evidence="4">The sequence shown here is derived from an EMBL/GenBank/DDBJ whole genome shotgun (WGS) entry which is preliminary data.</text>
</comment>
<evidence type="ECO:0000256" key="2">
    <source>
        <dbReference type="PIRSR" id="PIRSR639069-2"/>
    </source>
</evidence>
<dbReference type="EMBL" id="QRMZ01000012">
    <property type="protein sequence ID" value="RHK06069.1"/>
    <property type="molecule type" value="Genomic_DNA"/>
</dbReference>
<reference evidence="4 5" key="1">
    <citation type="submission" date="2018-08" db="EMBL/GenBank/DDBJ databases">
        <title>A genome reference for cultivated species of the human gut microbiota.</title>
        <authorList>
            <person name="Zou Y."/>
            <person name="Xue W."/>
            <person name="Luo G."/>
        </authorList>
    </citation>
    <scope>NUCLEOTIDE SEQUENCE [LARGE SCALE GENOMIC DNA]</scope>
    <source>
        <strain evidence="4 5">AF48-16</strain>
    </source>
</reference>
<dbReference type="AlphaFoldDB" id="A0A415ERY2"/>
<feature type="active site" description="Nucleophile" evidence="1">
    <location>
        <position position="166"/>
    </location>
</feature>
<feature type="binding site" evidence="2">
    <location>
        <position position="76"/>
    </location>
    <ligand>
        <name>substrate</name>
    </ligand>
</feature>
<dbReference type="Pfam" id="PF05448">
    <property type="entry name" value="AXE1"/>
    <property type="match status" value="1"/>
</dbReference>
<feature type="active site" description="Charge relay system" evidence="1">
    <location>
        <position position="281"/>
    </location>
</feature>
<name>A0A415ERY2_ENTCA</name>